<evidence type="ECO:0000256" key="1">
    <source>
        <dbReference type="SAM" id="MobiDB-lite"/>
    </source>
</evidence>
<keyword evidence="2" id="KW-0812">Transmembrane</keyword>
<evidence type="ECO:0000313" key="3">
    <source>
        <dbReference type="EMBL" id="KAI9157693.1"/>
    </source>
</evidence>
<comment type="caution">
    <text evidence="3">The sequence shown here is derived from an EMBL/GenBank/DDBJ whole genome shotgun (WGS) entry which is preliminary data.</text>
</comment>
<feature type="region of interest" description="Disordered" evidence="1">
    <location>
        <begin position="43"/>
        <end position="69"/>
    </location>
</feature>
<sequence length="259" mass="28879">MSTKVVGIKYAVVQSLNCLFADAHHRLASLLPSLQRENGKEEIAGLSHLSPSPQLSSTPSSATRRFQQSPEDIDELEDSIGAFLSIKFTDLSDPKSSVTEKDLHDSEKCGDGARFSDRERCYFGETCDSFDDNSNNDDGFSFCFSIVIKSIIFIYIYIYIYKYAVSCFASATLNLSLNHTNLNLTHLLISSLALLQDLLRTLIAQWNYLKASIEEQQRFVGVTSLISSSIDEVTGRGCLSPDVIELKMKSRGWRLGYIS</sequence>
<dbReference type="AlphaFoldDB" id="A0AAD5IAZ3"/>
<protein>
    <submittedName>
        <fullName evidence="3">Uncharacterized protein</fullName>
    </submittedName>
</protein>
<accession>A0AAD5IAZ3</accession>
<reference evidence="3" key="2">
    <citation type="submission" date="2023-02" db="EMBL/GenBank/DDBJ databases">
        <authorList>
            <person name="Swenson N.G."/>
            <person name="Wegrzyn J.L."/>
            <person name="Mcevoy S.L."/>
        </authorList>
    </citation>
    <scope>NUCLEOTIDE SEQUENCE</scope>
    <source>
        <strain evidence="3">91603</strain>
        <tissue evidence="3">Leaf</tissue>
    </source>
</reference>
<evidence type="ECO:0000313" key="4">
    <source>
        <dbReference type="Proteomes" id="UP001064489"/>
    </source>
</evidence>
<keyword evidence="4" id="KW-1185">Reference proteome</keyword>
<evidence type="ECO:0000256" key="2">
    <source>
        <dbReference type="SAM" id="Phobius"/>
    </source>
</evidence>
<proteinExistence type="predicted"/>
<gene>
    <name evidence="3" type="ORF">LWI28_026395</name>
</gene>
<keyword evidence="2" id="KW-0472">Membrane</keyword>
<feature type="transmembrane region" description="Helical" evidence="2">
    <location>
        <begin position="139"/>
        <end position="160"/>
    </location>
</feature>
<dbReference type="EMBL" id="JAJSOW010000107">
    <property type="protein sequence ID" value="KAI9157693.1"/>
    <property type="molecule type" value="Genomic_DNA"/>
</dbReference>
<dbReference type="Proteomes" id="UP001064489">
    <property type="component" value="Chromosome 12"/>
</dbReference>
<feature type="compositionally biased region" description="Low complexity" evidence="1">
    <location>
        <begin position="46"/>
        <end position="61"/>
    </location>
</feature>
<organism evidence="3 4">
    <name type="scientific">Acer negundo</name>
    <name type="common">Box elder</name>
    <dbReference type="NCBI Taxonomy" id="4023"/>
    <lineage>
        <taxon>Eukaryota</taxon>
        <taxon>Viridiplantae</taxon>
        <taxon>Streptophyta</taxon>
        <taxon>Embryophyta</taxon>
        <taxon>Tracheophyta</taxon>
        <taxon>Spermatophyta</taxon>
        <taxon>Magnoliopsida</taxon>
        <taxon>eudicotyledons</taxon>
        <taxon>Gunneridae</taxon>
        <taxon>Pentapetalae</taxon>
        <taxon>rosids</taxon>
        <taxon>malvids</taxon>
        <taxon>Sapindales</taxon>
        <taxon>Sapindaceae</taxon>
        <taxon>Hippocastanoideae</taxon>
        <taxon>Acereae</taxon>
        <taxon>Acer</taxon>
    </lineage>
</organism>
<name>A0AAD5IAZ3_ACENE</name>
<keyword evidence="2" id="KW-1133">Transmembrane helix</keyword>
<reference evidence="3" key="1">
    <citation type="journal article" date="2022" name="Plant J.">
        <title>Strategies of tolerance reflected in two North American maple genomes.</title>
        <authorList>
            <person name="McEvoy S.L."/>
            <person name="Sezen U.U."/>
            <person name="Trouern-Trend A."/>
            <person name="McMahon S.M."/>
            <person name="Schaberg P.G."/>
            <person name="Yang J."/>
            <person name="Wegrzyn J.L."/>
            <person name="Swenson N.G."/>
        </authorList>
    </citation>
    <scope>NUCLEOTIDE SEQUENCE</scope>
    <source>
        <strain evidence="3">91603</strain>
    </source>
</reference>